<dbReference type="InterPro" id="IPR014756">
    <property type="entry name" value="Ig_E-set"/>
</dbReference>
<accession>A0A521BKG1</accession>
<feature type="domain" description="Cellulase Ig-like" evidence="5">
    <location>
        <begin position="273"/>
        <end position="355"/>
    </location>
</feature>
<keyword evidence="2" id="KW-0119">Carbohydrate metabolism</keyword>
<keyword evidence="3" id="KW-0624">Polysaccharide degradation</keyword>
<keyword evidence="7" id="KW-1185">Reference proteome</keyword>
<feature type="domain" description="Glycoside hydrolase family 9" evidence="4">
    <location>
        <begin position="393"/>
        <end position="771"/>
    </location>
</feature>
<dbReference type="CDD" id="cd02850">
    <property type="entry name" value="E_set_Cellulase_N"/>
    <property type="match status" value="1"/>
</dbReference>
<evidence type="ECO:0000259" key="4">
    <source>
        <dbReference type="Pfam" id="PF00759"/>
    </source>
</evidence>
<dbReference type="SUPFAM" id="SSF81296">
    <property type="entry name" value="E set domains"/>
    <property type="match status" value="1"/>
</dbReference>
<name>A0A521BKG1_9BACT</name>
<dbReference type="InterPro" id="IPR013783">
    <property type="entry name" value="Ig-like_fold"/>
</dbReference>
<evidence type="ECO:0000256" key="2">
    <source>
        <dbReference type="ARBA" id="ARBA00023277"/>
    </source>
</evidence>
<dbReference type="EMBL" id="FXTP01000002">
    <property type="protein sequence ID" value="SMO47565.1"/>
    <property type="molecule type" value="Genomic_DNA"/>
</dbReference>
<dbReference type="Gene3D" id="2.60.40.10">
    <property type="entry name" value="Immunoglobulins"/>
    <property type="match status" value="1"/>
</dbReference>
<organism evidence="6 7">
    <name type="scientific">Gracilimonas mengyeensis</name>
    <dbReference type="NCBI Taxonomy" id="1302730"/>
    <lineage>
        <taxon>Bacteria</taxon>
        <taxon>Pseudomonadati</taxon>
        <taxon>Balneolota</taxon>
        <taxon>Balneolia</taxon>
        <taxon>Balneolales</taxon>
        <taxon>Balneolaceae</taxon>
        <taxon>Gracilimonas</taxon>
    </lineage>
</organism>
<dbReference type="AlphaFoldDB" id="A0A521BKG1"/>
<dbReference type="Gene3D" id="1.50.10.10">
    <property type="match status" value="1"/>
</dbReference>
<dbReference type="InterPro" id="IPR004197">
    <property type="entry name" value="Cellulase_Ig-like"/>
</dbReference>
<sequence length="837" mass="94649">MKSFIPAFRITKKSIPWLNMIFLMGLIIVTPVQAQEFSVNNKEYFEKQGANVLVFSNWYDGNFSDSKMSGIEIIHHGERTATNGDVRIHHTPEQWDAIPSFVERNVDAENGVIEAWLEYPDYDFEYKIRAEAKEDGIALSVHVDEAVPDELEGRVGFNFEFLPPAYFEKTYYMDQQTGVFPLYPTGPMNINEQGETEPTPLVKGKKLVLAPNDPTKRVTITSGISELMLFDGRAKAQNGWFVVRSLIPAGETGKVVDWFLEVNNLPNWMRTPVITHSQVGYHPSQTKQAVIELDANDEPLEKVSLFKVQASGDKKEVHAATPKEWGMYQRYNYLQYDFSEVTEPGIYVIKYGEQESDPFQIGENVFEKAWHPTLDIFFPVQMDHMFVEEAYRVWHGASHLDDALQAPVNHEHFDLYAQGPTTDTDYEPGEHIPGLNYGGWYDAGDYDIRTQTQYYVVQNMAGLWNEFAPQRDNTTVEHENKYVKMHSPDGIPDLQQQIKHGTLALLAQWRAVDHAIPGIVSAHLHQYTHLGDGVTKTDGLIYNPEMDSLESDGTYSGRFDDRWAFTTETTALNYGSAAALAAASVALQGYDDELASEALETAKMAWNREQNRDEPKDFRHGNTTGGNIWGEELKATVELLIANEEQKYADRVKEMLPEIEERFMFTAALAVRAYPFMDDEYKATIDELVSEYCANLKQFAGVNPFGVPITEGGWAGNGTIVNFALSNYQVYKAFPDQLDENCVFKALHYLFGTHPDSNISFVSGVGAKSKKVAYGMNRADYSFIAGGIVPGVLILPPDFPENKENWPFLWGENEYVISVGASYMYLVHAVNKMLEEK</sequence>
<dbReference type="GO" id="GO:0000272">
    <property type="term" value="P:polysaccharide catabolic process"/>
    <property type="evidence" value="ECO:0007669"/>
    <property type="project" value="UniProtKB-KW"/>
</dbReference>
<dbReference type="InterPro" id="IPR012341">
    <property type="entry name" value="6hp_glycosidase-like_sf"/>
</dbReference>
<reference evidence="6 7" key="1">
    <citation type="submission" date="2017-05" db="EMBL/GenBank/DDBJ databases">
        <authorList>
            <person name="Varghese N."/>
            <person name="Submissions S."/>
        </authorList>
    </citation>
    <scope>NUCLEOTIDE SEQUENCE [LARGE SCALE GENOMIC DNA]</scope>
    <source>
        <strain evidence="6 7">DSM 21985</strain>
    </source>
</reference>
<evidence type="ECO:0000256" key="3">
    <source>
        <dbReference type="ARBA" id="ARBA00023326"/>
    </source>
</evidence>
<dbReference type="GO" id="GO:0008810">
    <property type="term" value="F:cellulase activity"/>
    <property type="evidence" value="ECO:0007669"/>
    <property type="project" value="InterPro"/>
</dbReference>
<comment type="similarity">
    <text evidence="1">Belongs to the glycosyl hydrolase 9 (cellulase E) family.</text>
</comment>
<evidence type="ECO:0000313" key="7">
    <source>
        <dbReference type="Proteomes" id="UP000317557"/>
    </source>
</evidence>
<evidence type="ECO:0000259" key="5">
    <source>
        <dbReference type="Pfam" id="PF02927"/>
    </source>
</evidence>
<dbReference type="InterPro" id="IPR001701">
    <property type="entry name" value="Glyco_hydro_9"/>
</dbReference>
<evidence type="ECO:0000256" key="1">
    <source>
        <dbReference type="ARBA" id="ARBA00007072"/>
    </source>
</evidence>
<dbReference type="Pfam" id="PF00759">
    <property type="entry name" value="Glyco_hydro_9"/>
    <property type="match status" value="1"/>
</dbReference>
<gene>
    <name evidence="6" type="ORF">SAMN06265219_102348</name>
</gene>
<proteinExistence type="inferred from homology"/>
<evidence type="ECO:0000313" key="6">
    <source>
        <dbReference type="EMBL" id="SMO47565.1"/>
    </source>
</evidence>
<protein>
    <submittedName>
        <fullName evidence="6">N-terminal ig-like domain of cellulase</fullName>
    </submittedName>
</protein>
<dbReference type="InterPro" id="IPR008928">
    <property type="entry name" value="6-hairpin_glycosidase_sf"/>
</dbReference>
<dbReference type="SUPFAM" id="SSF48208">
    <property type="entry name" value="Six-hairpin glycosidases"/>
    <property type="match status" value="1"/>
</dbReference>
<dbReference type="Proteomes" id="UP000317557">
    <property type="component" value="Unassembled WGS sequence"/>
</dbReference>
<dbReference type="Pfam" id="PF02927">
    <property type="entry name" value="CelD_N"/>
    <property type="match status" value="1"/>
</dbReference>